<evidence type="ECO:0000313" key="2">
    <source>
        <dbReference type="Proteomes" id="UP000831701"/>
    </source>
</evidence>
<comment type="caution">
    <text evidence="1">The sequence shown here is derived from an EMBL/GenBank/DDBJ whole genome shotgun (WGS) entry which is preliminary data.</text>
</comment>
<reference evidence="1" key="1">
    <citation type="submission" date="2022-04" db="EMBL/GenBank/DDBJ databases">
        <title>Jade perch genome.</title>
        <authorList>
            <person name="Chao B."/>
        </authorList>
    </citation>
    <scope>NUCLEOTIDE SEQUENCE</scope>
    <source>
        <strain evidence="1">CB-2022</strain>
    </source>
</reference>
<evidence type="ECO:0000313" key="1">
    <source>
        <dbReference type="EMBL" id="KAI3369400.1"/>
    </source>
</evidence>
<sequence length="174" mass="18469">MGHGQCQGPLGGNGAQALAIVQWEVEGSLSLRDRLEIVEAHWLRMVLHAWQPWALEPSSLRGAGPSTTLELNRGSGGELVWACLLIAPQLSRHVLEFTPVTLVNERVASLHLRVGDRSLTVVCASTGQNGSTEYLAFLESLGRVLDSSPTEGLHCSTGDFNAHVGNATVIPGGA</sequence>
<organism evidence="1 2">
    <name type="scientific">Scortum barcoo</name>
    <name type="common">barcoo grunter</name>
    <dbReference type="NCBI Taxonomy" id="214431"/>
    <lineage>
        <taxon>Eukaryota</taxon>
        <taxon>Metazoa</taxon>
        <taxon>Chordata</taxon>
        <taxon>Craniata</taxon>
        <taxon>Vertebrata</taxon>
        <taxon>Euteleostomi</taxon>
        <taxon>Actinopterygii</taxon>
        <taxon>Neopterygii</taxon>
        <taxon>Teleostei</taxon>
        <taxon>Neoteleostei</taxon>
        <taxon>Acanthomorphata</taxon>
        <taxon>Eupercaria</taxon>
        <taxon>Centrarchiformes</taxon>
        <taxon>Terapontoidei</taxon>
        <taxon>Terapontidae</taxon>
        <taxon>Scortum</taxon>
    </lineage>
</organism>
<dbReference type="Proteomes" id="UP000831701">
    <property type="component" value="Chromosome 7"/>
</dbReference>
<accession>A0ACB8WP02</accession>
<name>A0ACB8WP02_9TELE</name>
<gene>
    <name evidence="1" type="ORF">L3Q82_007475</name>
</gene>
<keyword evidence="2" id="KW-1185">Reference proteome</keyword>
<proteinExistence type="predicted"/>
<protein>
    <submittedName>
        <fullName evidence="1">Uncharacterized protein</fullName>
    </submittedName>
</protein>
<dbReference type="EMBL" id="CM041537">
    <property type="protein sequence ID" value="KAI3369400.1"/>
    <property type="molecule type" value="Genomic_DNA"/>
</dbReference>